<feature type="compositionally biased region" description="Pro residues" evidence="5">
    <location>
        <begin position="337"/>
        <end position="349"/>
    </location>
</feature>
<feature type="domain" description="FYVE-type" evidence="6">
    <location>
        <begin position="489"/>
        <end position="597"/>
    </location>
</feature>
<protein>
    <recommendedName>
        <fullName evidence="6">FYVE-type domain-containing protein</fullName>
    </recommendedName>
</protein>
<dbReference type="OrthoDB" id="166134at2759"/>
<dbReference type="InterPro" id="IPR011011">
    <property type="entry name" value="Znf_FYVE_PHD"/>
</dbReference>
<feature type="compositionally biased region" description="Low complexity" evidence="5">
    <location>
        <begin position="305"/>
        <end position="318"/>
    </location>
</feature>
<dbReference type="AlphaFoldDB" id="A0A165PFS0"/>
<dbReference type="STRING" id="1314783.A0A165PFS0"/>
<evidence type="ECO:0000313" key="7">
    <source>
        <dbReference type="EMBL" id="KZT68162.1"/>
    </source>
</evidence>
<dbReference type="GO" id="GO:0008270">
    <property type="term" value="F:zinc ion binding"/>
    <property type="evidence" value="ECO:0007669"/>
    <property type="project" value="UniProtKB-KW"/>
</dbReference>
<dbReference type="SUPFAM" id="SSF140125">
    <property type="entry name" value="Rabenosyn-5 Rab-binding domain-like"/>
    <property type="match status" value="1"/>
</dbReference>
<feature type="compositionally biased region" description="Low complexity" evidence="5">
    <location>
        <begin position="129"/>
        <end position="140"/>
    </location>
</feature>
<feature type="region of interest" description="Disordered" evidence="5">
    <location>
        <begin position="290"/>
        <end position="379"/>
    </location>
</feature>
<feature type="compositionally biased region" description="Polar residues" evidence="5">
    <location>
        <begin position="241"/>
        <end position="252"/>
    </location>
</feature>
<dbReference type="EMBL" id="KV429069">
    <property type="protein sequence ID" value="KZT68162.1"/>
    <property type="molecule type" value="Genomic_DNA"/>
</dbReference>
<dbReference type="CDD" id="cd15737">
    <property type="entry name" value="FYVE2_Vac1p_like"/>
    <property type="match status" value="1"/>
</dbReference>
<feature type="compositionally biased region" description="Polar residues" evidence="5">
    <location>
        <begin position="294"/>
        <end position="304"/>
    </location>
</feature>
<feature type="region of interest" description="Disordered" evidence="5">
    <location>
        <begin position="1"/>
        <end position="96"/>
    </location>
</feature>
<evidence type="ECO:0000256" key="3">
    <source>
        <dbReference type="ARBA" id="ARBA00022833"/>
    </source>
</evidence>
<dbReference type="SMART" id="SM00064">
    <property type="entry name" value="FYVE"/>
    <property type="match status" value="1"/>
</dbReference>
<feature type="compositionally biased region" description="Low complexity" evidence="5">
    <location>
        <begin position="717"/>
        <end position="727"/>
    </location>
</feature>
<dbReference type="PANTHER" id="PTHR48125">
    <property type="entry name" value="LP07818P1"/>
    <property type="match status" value="1"/>
</dbReference>
<gene>
    <name evidence="7" type="ORF">DAEQUDRAFT_757733</name>
</gene>
<dbReference type="Pfam" id="PF11464">
    <property type="entry name" value="Rbsn"/>
    <property type="match status" value="1"/>
</dbReference>
<dbReference type="Gene3D" id="4.10.860.20">
    <property type="entry name" value="Rabenosyn, Rab binding domain"/>
    <property type="match status" value="1"/>
</dbReference>
<dbReference type="InterPro" id="IPR000306">
    <property type="entry name" value="Znf_FYVE"/>
</dbReference>
<evidence type="ECO:0000256" key="2">
    <source>
        <dbReference type="ARBA" id="ARBA00022771"/>
    </source>
</evidence>
<dbReference type="InterPro" id="IPR017455">
    <property type="entry name" value="Znf_FYVE-rel"/>
</dbReference>
<dbReference type="PANTHER" id="PTHR48125:SF10">
    <property type="entry name" value="OS12G0136300 PROTEIN"/>
    <property type="match status" value="1"/>
</dbReference>
<keyword evidence="1" id="KW-0479">Metal-binding</keyword>
<organism evidence="7 8">
    <name type="scientific">Daedalea quercina L-15889</name>
    <dbReference type="NCBI Taxonomy" id="1314783"/>
    <lineage>
        <taxon>Eukaryota</taxon>
        <taxon>Fungi</taxon>
        <taxon>Dikarya</taxon>
        <taxon>Basidiomycota</taxon>
        <taxon>Agaricomycotina</taxon>
        <taxon>Agaricomycetes</taxon>
        <taxon>Polyporales</taxon>
        <taxon>Fomitopsis</taxon>
    </lineage>
</organism>
<accession>A0A165PFS0</accession>
<sequence>MNTPPYVPYQPYRSKRHARNTSNQSPPNGAASPPPRPHSIVSNGHTNNEPVFHQRTESLTSAEVHMRPGSSPAERATVSRPASMFDILPQSDHARSDSTIFKFPVRTSSLLQNPPSGLHTPLPTPPSPTAAAIPSSPTPANGQSLEKLPALSVNPSDEKLPLTLPSEPPATSARISSPMPNGTASSSSQPIAGPSTPVASVDKPPSSPRKTSTFRRVPLRPPNVRTPLPSSPLRPSDAHSRTPSMVSTQSRQLELPPTAHTPSQGSSGTPSPSVVAAYDRALPAIPSLDIGLKSASSPEDTAVNTPRTPTSPSSATPPQAHSLGPSPRPQTRVLSPAPGPSTLEPPPPAVSHHHGRERPAARSPAPYRPGFQPKGVYRPRTDEFIEARKACRDVGRIEHTRLERRLEKLINLHFPSELQKTKEKASTADQRPAPRLNKRLSSIFEMDLSELRSKSATDLWREVVQSQVSPSGKKDIRAAEQTITPWEDDASVTHCPLCNSAFHPLTNRKHHCRLCGRIICSLPVKAPQRPESCSLLFVADSKTGRIEEVSEGVDYGVRRRPSTNVQARGRGKEDAMAEDEKFLKGVRVCRDCRSVLLREQYKQEARSVPIFFKLYDAFISLEKEIEDALPQFHELMLTLSNHERPTPEASAARKRLLEAFGQYDALAKRIRQLPAPGGPGSSQDRMQAAIASRGNQFLQKNMFPLQSLPKATNGMKPSSSTSSTPEEPQIDPDSELARNLQPLLEQEALLESFVEEAKAHRKFEDAKTLKTNLQEIRAEINRVVTSADARVAGNSRRGSSRKRS</sequence>
<dbReference type="InterPro" id="IPR013083">
    <property type="entry name" value="Znf_RING/FYVE/PHD"/>
</dbReference>
<dbReference type="PROSITE" id="PS50178">
    <property type="entry name" value="ZF_FYVE"/>
    <property type="match status" value="1"/>
</dbReference>
<keyword evidence="8" id="KW-1185">Reference proteome</keyword>
<dbReference type="SUPFAM" id="SSF57903">
    <property type="entry name" value="FYVE/PHD zinc finger"/>
    <property type="match status" value="1"/>
</dbReference>
<proteinExistence type="predicted"/>
<evidence type="ECO:0000313" key="8">
    <source>
        <dbReference type="Proteomes" id="UP000076727"/>
    </source>
</evidence>
<evidence type="ECO:0000256" key="1">
    <source>
        <dbReference type="ARBA" id="ARBA00022723"/>
    </source>
</evidence>
<evidence type="ECO:0000256" key="5">
    <source>
        <dbReference type="SAM" id="MobiDB-lite"/>
    </source>
</evidence>
<feature type="region of interest" description="Disordered" evidence="5">
    <location>
        <begin position="707"/>
        <end position="733"/>
    </location>
</feature>
<dbReference type="Gene3D" id="3.30.40.10">
    <property type="entry name" value="Zinc/RING finger domain, C3HC4 (zinc finger)"/>
    <property type="match status" value="1"/>
</dbReference>
<keyword evidence="2 4" id="KW-0863">Zinc-finger</keyword>
<dbReference type="Pfam" id="PF01363">
    <property type="entry name" value="FYVE"/>
    <property type="match status" value="1"/>
</dbReference>
<dbReference type="Proteomes" id="UP000076727">
    <property type="component" value="Unassembled WGS sequence"/>
</dbReference>
<feature type="compositionally biased region" description="Polar residues" evidence="5">
    <location>
        <begin position="40"/>
        <end position="49"/>
    </location>
</feature>
<dbReference type="InterPro" id="IPR021565">
    <property type="entry name" value="Rbsn_Rab-bd"/>
</dbReference>
<keyword evidence="3" id="KW-0862">Zinc</keyword>
<evidence type="ECO:0000259" key="6">
    <source>
        <dbReference type="PROSITE" id="PS50178"/>
    </source>
</evidence>
<feature type="region of interest" description="Disordered" evidence="5">
    <location>
        <begin position="110"/>
        <end position="278"/>
    </location>
</feature>
<feature type="compositionally biased region" description="Low complexity" evidence="5">
    <location>
        <begin position="22"/>
        <end position="31"/>
    </location>
</feature>
<evidence type="ECO:0000256" key="4">
    <source>
        <dbReference type="PROSITE-ProRule" id="PRU00091"/>
    </source>
</evidence>
<feature type="compositionally biased region" description="Polar residues" evidence="5">
    <location>
        <begin position="173"/>
        <end position="190"/>
    </location>
</feature>
<name>A0A165PFS0_9APHY</name>
<reference evidence="7 8" key="1">
    <citation type="journal article" date="2016" name="Mol. Biol. Evol.">
        <title>Comparative Genomics of Early-Diverging Mushroom-Forming Fungi Provides Insights into the Origins of Lignocellulose Decay Capabilities.</title>
        <authorList>
            <person name="Nagy L.G."/>
            <person name="Riley R."/>
            <person name="Tritt A."/>
            <person name="Adam C."/>
            <person name="Daum C."/>
            <person name="Floudas D."/>
            <person name="Sun H."/>
            <person name="Yadav J.S."/>
            <person name="Pangilinan J."/>
            <person name="Larsson K.H."/>
            <person name="Matsuura K."/>
            <person name="Barry K."/>
            <person name="Labutti K."/>
            <person name="Kuo R."/>
            <person name="Ohm R.A."/>
            <person name="Bhattacharya S.S."/>
            <person name="Shirouzu T."/>
            <person name="Yoshinaga Y."/>
            <person name="Martin F.M."/>
            <person name="Grigoriev I.V."/>
            <person name="Hibbett D.S."/>
        </authorList>
    </citation>
    <scope>NUCLEOTIDE SEQUENCE [LARGE SCALE GENOMIC DNA]</scope>
    <source>
        <strain evidence="7 8">L-15889</strain>
    </source>
</reference>
<dbReference type="InterPro" id="IPR036531">
    <property type="entry name" value="Rbsn_Rab-bd_sf"/>
</dbReference>
<feature type="compositionally biased region" description="Low complexity" evidence="5">
    <location>
        <begin position="261"/>
        <end position="273"/>
    </location>
</feature>